<keyword evidence="2" id="KW-0489">Methyltransferase</keyword>
<dbReference type="PROSITE" id="PS50007">
    <property type="entry name" value="PIPLC_X_DOMAIN"/>
    <property type="match status" value="1"/>
</dbReference>
<dbReference type="GO" id="GO:0008168">
    <property type="term" value="F:methyltransferase activity"/>
    <property type="evidence" value="ECO:0007669"/>
    <property type="project" value="UniProtKB-KW"/>
</dbReference>
<dbReference type="RefSeq" id="WP_273576498.1">
    <property type="nucleotide sequence ID" value="NZ_JAQRFN010000019.1"/>
</dbReference>
<dbReference type="PANTHER" id="PTHR43861:SF3">
    <property type="entry name" value="PUTATIVE (AFU_ORTHOLOGUE AFUA_2G14390)-RELATED"/>
    <property type="match status" value="1"/>
</dbReference>
<accession>A0ABT5LW71</accession>
<evidence type="ECO:0000256" key="1">
    <source>
        <dbReference type="ARBA" id="ARBA00022679"/>
    </source>
</evidence>
<dbReference type="PANTHER" id="PTHR43861">
    <property type="entry name" value="TRANS-ACONITATE 2-METHYLTRANSFERASE-RELATED"/>
    <property type="match status" value="1"/>
</dbReference>
<protein>
    <submittedName>
        <fullName evidence="2">Class I SAM-dependent methyltransferase</fullName>
    </submittedName>
</protein>
<dbReference type="Gene3D" id="3.40.50.150">
    <property type="entry name" value="Vaccinia Virus protein VP39"/>
    <property type="match status" value="1"/>
</dbReference>
<dbReference type="Pfam" id="PF13489">
    <property type="entry name" value="Methyltransf_23"/>
    <property type="match status" value="1"/>
</dbReference>
<dbReference type="CDD" id="cd02440">
    <property type="entry name" value="AdoMet_MTases"/>
    <property type="match status" value="1"/>
</dbReference>
<gene>
    <name evidence="2" type="ORF">PSI14_14195</name>
</gene>
<evidence type="ECO:0000313" key="2">
    <source>
        <dbReference type="EMBL" id="MDC9597966.1"/>
    </source>
</evidence>
<name>A0ABT5LW71_9GAMM</name>
<proteinExistence type="predicted"/>
<evidence type="ECO:0000313" key="3">
    <source>
        <dbReference type="Proteomes" id="UP001220225"/>
    </source>
</evidence>
<reference evidence="2 3" key="1">
    <citation type="submission" date="2023-02" db="EMBL/GenBank/DDBJ databases">
        <title>Entomopathogenic bacteria.</title>
        <authorList>
            <person name="Machado R.A."/>
        </authorList>
    </citation>
    <scope>NUCLEOTIDE SEQUENCE [LARGE SCALE GENOMIC DNA]</scope>
    <source>
        <strain evidence="2 3">XENO-2</strain>
    </source>
</reference>
<keyword evidence="1" id="KW-0808">Transferase</keyword>
<dbReference type="GO" id="GO:0032259">
    <property type="term" value="P:methylation"/>
    <property type="evidence" value="ECO:0007669"/>
    <property type="project" value="UniProtKB-KW"/>
</dbReference>
<dbReference type="EMBL" id="JAQRFN010000019">
    <property type="protein sequence ID" value="MDC9597966.1"/>
    <property type="molecule type" value="Genomic_DNA"/>
</dbReference>
<sequence>MSNYRLDNSYKQASHRLSLLEQQLDPLTQRRIKMLDLSQGSRCLEIGAGNGSMAKWLCKHVGANGSVVATDINTTLLDHIELPNLEVWEHDILKSALPCSSFDFIHARWVLYHLPSNLECVIQRMIDALRPSGILLLEDVDFFPINTSSSAVYREFMTALVNSVATPSGRDGFWMRNLPEIIATTELTQVGGEGEFPVIQGGRAAAKFFELTAEQIREKILTESSLSLDMFEQGLQLLNSPDFWAFGGANIAVWGRKKTNTLHA</sequence>
<organism evidence="2 3">
    <name type="scientific">Xenorhabdus anantnagensis</name>
    <dbReference type="NCBI Taxonomy" id="3025875"/>
    <lineage>
        <taxon>Bacteria</taxon>
        <taxon>Pseudomonadati</taxon>
        <taxon>Pseudomonadota</taxon>
        <taxon>Gammaproteobacteria</taxon>
        <taxon>Enterobacterales</taxon>
        <taxon>Morganellaceae</taxon>
        <taxon>Xenorhabdus</taxon>
    </lineage>
</organism>
<dbReference type="SUPFAM" id="SSF53335">
    <property type="entry name" value="S-adenosyl-L-methionine-dependent methyltransferases"/>
    <property type="match status" value="1"/>
</dbReference>
<comment type="caution">
    <text evidence="2">The sequence shown here is derived from an EMBL/GenBank/DDBJ whole genome shotgun (WGS) entry which is preliminary data.</text>
</comment>
<dbReference type="InterPro" id="IPR029063">
    <property type="entry name" value="SAM-dependent_MTases_sf"/>
</dbReference>
<dbReference type="Proteomes" id="UP001220225">
    <property type="component" value="Unassembled WGS sequence"/>
</dbReference>
<keyword evidence="3" id="KW-1185">Reference proteome</keyword>